<gene>
    <name evidence="1" type="ORF">LCGC14_1782380</name>
</gene>
<proteinExistence type="predicted"/>
<feature type="non-terminal residue" evidence="1">
    <location>
        <position position="1"/>
    </location>
</feature>
<accession>A0A0F9GUY8</accession>
<comment type="caution">
    <text evidence="1">The sequence shown here is derived from an EMBL/GenBank/DDBJ whole genome shotgun (WGS) entry which is preliminary data.</text>
</comment>
<name>A0A0F9GUY8_9ZZZZ</name>
<dbReference type="EMBL" id="LAZR01016875">
    <property type="protein sequence ID" value="KKM02650.1"/>
    <property type="molecule type" value="Genomic_DNA"/>
</dbReference>
<sequence>ISTDILTISFFTTSSRVDGIKERIKKQVNFYVHDYSKIAEA</sequence>
<protein>
    <submittedName>
        <fullName evidence="1">Uncharacterized protein</fullName>
    </submittedName>
</protein>
<reference evidence="1" key="1">
    <citation type="journal article" date="2015" name="Nature">
        <title>Complex archaea that bridge the gap between prokaryotes and eukaryotes.</title>
        <authorList>
            <person name="Spang A."/>
            <person name="Saw J.H."/>
            <person name="Jorgensen S.L."/>
            <person name="Zaremba-Niedzwiedzka K."/>
            <person name="Martijn J."/>
            <person name="Lind A.E."/>
            <person name="van Eijk R."/>
            <person name="Schleper C."/>
            <person name="Guy L."/>
            <person name="Ettema T.J."/>
        </authorList>
    </citation>
    <scope>NUCLEOTIDE SEQUENCE</scope>
</reference>
<evidence type="ECO:0000313" key="1">
    <source>
        <dbReference type="EMBL" id="KKM02650.1"/>
    </source>
</evidence>
<dbReference type="AlphaFoldDB" id="A0A0F9GUY8"/>
<organism evidence="1">
    <name type="scientific">marine sediment metagenome</name>
    <dbReference type="NCBI Taxonomy" id="412755"/>
    <lineage>
        <taxon>unclassified sequences</taxon>
        <taxon>metagenomes</taxon>
        <taxon>ecological metagenomes</taxon>
    </lineage>
</organism>